<reference evidence="2" key="1">
    <citation type="submission" date="2020-05" db="EMBL/GenBank/DDBJ databases">
        <authorList>
            <person name="Chiriac C."/>
            <person name="Salcher M."/>
            <person name="Ghai R."/>
            <person name="Kavagutti S V."/>
        </authorList>
    </citation>
    <scope>NUCLEOTIDE SEQUENCE</scope>
</reference>
<dbReference type="EMBL" id="CAFBLP010000038">
    <property type="protein sequence ID" value="CAB4881933.1"/>
    <property type="molecule type" value="Genomic_DNA"/>
</dbReference>
<dbReference type="SMART" id="SM00893">
    <property type="entry name" value="ETF"/>
    <property type="match status" value="1"/>
</dbReference>
<protein>
    <submittedName>
        <fullName evidence="2">Unannotated protein</fullName>
    </submittedName>
</protein>
<dbReference type="InterPro" id="IPR030982">
    <property type="entry name" value="Mft_EtfB"/>
</dbReference>
<dbReference type="Pfam" id="PF01012">
    <property type="entry name" value="ETF"/>
    <property type="match status" value="1"/>
</dbReference>
<evidence type="ECO:0000259" key="1">
    <source>
        <dbReference type="SMART" id="SM00893"/>
    </source>
</evidence>
<dbReference type="NCBIfam" id="TIGR04503">
    <property type="entry name" value="mft_etfB"/>
    <property type="match status" value="1"/>
</dbReference>
<dbReference type="InterPro" id="IPR014729">
    <property type="entry name" value="Rossmann-like_a/b/a_fold"/>
</dbReference>
<dbReference type="PANTHER" id="PTHR21294">
    <property type="entry name" value="ELECTRON TRANSFER FLAVOPROTEIN BETA-SUBUNIT"/>
    <property type="match status" value="1"/>
</dbReference>
<dbReference type="GO" id="GO:0009055">
    <property type="term" value="F:electron transfer activity"/>
    <property type="evidence" value="ECO:0007669"/>
    <property type="project" value="InterPro"/>
</dbReference>
<feature type="domain" description="Electron transfer flavoprotein alpha/beta-subunit N-terminal" evidence="1">
    <location>
        <begin position="25"/>
        <end position="205"/>
    </location>
</feature>
<dbReference type="Gene3D" id="3.40.50.620">
    <property type="entry name" value="HUPs"/>
    <property type="match status" value="1"/>
</dbReference>
<gene>
    <name evidence="2" type="ORF">UFOPK3376_01620</name>
</gene>
<organism evidence="2">
    <name type="scientific">freshwater metagenome</name>
    <dbReference type="NCBI Taxonomy" id="449393"/>
    <lineage>
        <taxon>unclassified sequences</taxon>
        <taxon>metagenomes</taxon>
        <taxon>ecological metagenomes</taxon>
    </lineage>
</organism>
<dbReference type="InterPro" id="IPR014730">
    <property type="entry name" value="ETF_a/b_N"/>
</dbReference>
<dbReference type="InterPro" id="IPR012255">
    <property type="entry name" value="ETF_b"/>
</dbReference>
<sequence length="278" mass="29130">MIAVCLKWVDQRLEFDEFGAPSAVDSRFAGTSGADQAALEWALRCRESWATVTGIAAHEVVAVTVGPAPADAILLDALRSGADRAIRIDLPFGASSRTVAACIAAEIAGAELVWCGDYSLDRGTGSVPAFLAAELGVAQALGLVGIDLRTPTDTIALRRLDGGRRERLSVNGPAVLSVEGSTALLRRAPLRALIGTRTVEVVTGPPPTSTEVLAPLTRPYRPRPRVLTAPVGATALDRVRSITDTNAAASHGETVVLGPEEAAERILVALRGWGYRVP</sequence>
<accession>A0A6J7ER53</accession>
<dbReference type="SUPFAM" id="SSF52402">
    <property type="entry name" value="Adenine nucleotide alpha hydrolases-like"/>
    <property type="match status" value="1"/>
</dbReference>
<dbReference type="AlphaFoldDB" id="A0A6J7ER53"/>
<evidence type="ECO:0000313" key="2">
    <source>
        <dbReference type="EMBL" id="CAB4881933.1"/>
    </source>
</evidence>
<name>A0A6J7ER53_9ZZZZ</name>
<proteinExistence type="predicted"/>